<proteinExistence type="predicted"/>
<gene>
    <name evidence="1" type="ORF">ABID21_004116</name>
</gene>
<name>A0ABV2HBT1_9HYPH</name>
<dbReference type="InterPro" id="IPR029052">
    <property type="entry name" value="Metallo-depent_PP-like"/>
</dbReference>
<evidence type="ECO:0008006" key="3">
    <source>
        <dbReference type="Google" id="ProtNLM"/>
    </source>
</evidence>
<reference evidence="1 2" key="1">
    <citation type="submission" date="2024-06" db="EMBL/GenBank/DDBJ databases">
        <title>Genomic Encyclopedia of Type Strains, Phase IV (KMG-IV): sequencing the most valuable type-strain genomes for metagenomic binning, comparative biology and taxonomic classification.</title>
        <authorList>
            <person name="Goeker M."/>
        </authorList>
    </citation>
    <scope>NUCLEOTIDE SEQUENCE [LARGE SCALE GENOMIC DNA]</scope>
    <source>
        <strain evidence="1 2">DSM 105042</strain>
    </source>
</reference>
<organism evidence="1 2">
    <name type="scientific">Pseudorhizobium tarimense</name>
    <dbReference type="NCBI Taxonomy" id="1079109"/>
    <lineage>
        <taxon>Bacteria</taxon>
        <taxon>Pseudomonadati</taxon>
        <taxon>Pseudomonadota</taxon>
        <taxon>Alphaproteobacteria</taxon>
        <taxon>Hyphomicrobiales</taxon>
        <taxon>Rhizobiaceae</taxon>
        <taxon>Rhizobium/Agrobacterium group</taxon>
        <taxon>Pseudorhizobium</taxon>
    </lineage>
</organism>
<dbReference type="EMBL" id="JBEPLJ010000018">
    <property type="protein sequence ID" value="MET3587983.1"/>
    <property type="molecule type" value="Genomic_DNA"/>
</dbReference>
<evidence type="ECO:0000313" key="1">
    <source>
        <dbReference type="EMBL" id="MET3587983.1"/>
    </source>
</evidence>
<sequence>MAERAIPIWHATSNHTTYDRMSEDIFAEALCHLPRNGAPGQEGLSYWLRLDDLLLVFVHTLCTDLGGEGYVETSWLREVLRQNKDAKHKIVVGHHPVFSVNGFSGAYGRDVGPECGPTFWDTLVEAGVLAYFCSHILAFDVQVHRGVLQVCTAGAGTGHRMPEGIEYLHCVQAALDDNGLRYQVLDTDGVAREGLSWPISLPPAENWRALPPGRHPAPSDILATAGRPIILRFSGTAATDGIGTEQTLLTAFDEGSRSKLWIGFRGAAQRLTVLMAPDKGRSPFYGLGPSVPAGRPFEFTIVIHPGMGPGGILVREGDESLWSSMSTTSPWGAERLRWPSTFGIGFAQQGKDDRPFRGWLNRCSLAVCGT</sequence>
<keyword evidence="2" id="KW-1185">Reference proteome</keyword>
<accession>A0ABV2HBT1</accession>
<comment type="caution">
    <text evidence="1">The sequence shown here is derived from an EMBL/GenBank/DDBJ whole genome shotgun (WGS) entry which is preliminary data.</text>
</comment>
<dbReference type="SUPFAM" id="SSF56300">
    <property type="entry name" value="Metallo-dependent phosphatases"/>
    <property type="match status" value="1"/>
</dbReference>
<protein>
    <recommendedName>
        <fullName evidence="3">Calcineurin-like phosphoesterase domain-containing protein</fullName>
    </recommendedName>
</protein>
<dbReference type="Gene3D" id="3.60.21.10">
    <property type="match status" value="1"/>
</dbReference>
<evidence type="ECO:0000313" key="2">
    <source>
        <dbReference type="Proteomes" id="UP001549031"/>
    </source>
</evidence>
<dbReference type="Proteomes" id="UP001549031">
    <property type="component" value="Unassembled WGS sequence"/>
</dbReference>